<evidence type="ECO:0000313" key="11">
    <source>
        <dbReference type="EMBL" id="KNY30045.1"/>
    </source>
</evidence>
<gene>
    <name evidence="11" type="ORF">Bccel_5322</name>
</gene>
<dbReference type="GO" id="GO:0018104">
    <property type="term" value="P:peptidoglycan-protein cross-linking"/>
    <property type="evidence" value="ECO:0007669"/>
    <property type="project" value="TreeGrafter"/>
</dbReference>
<evidence type="ECO:0000256" key="5">
    <source>
        <dbReference type="ARBA" id="ARBA00022801"/>
    </source>
</evidence>
<proteinExistence type="inferred from homology"/>
<dbReference type="EMBL" id="LGTC01000001">
    <property type="protein sequence ID" value="KNY30045.1"/>
    <property type="molecule type" value="Genomic_DNA"/>
</dbReference>
<comment type="pathway">
    <text evidence="1 9">Cell wall biogenesis; peptidoglycan biosynthesis.</text>
</comment>
<dbReference type="GO" id="GO:0016757">
    <property type="term" value="F:glycosyltransferase activity"/>
    <property type="evidence" value="ECO:0007669"/>
    <property type="project" value="UniProtKB-KW"/>
</dbReference>
<dbReference type="GO" id="GO:0005576">
    <property type="term" value="C:extracellular region"/>
    <property type="evidence" value="ECO:0007669"/>
    <property type="project" value="TreeGrafter"/>
</dbReference>
<reference evidence="12" key="1">
    <citation type="submission" date="2015-07" db="EMBL/GenBank/DDBJ databases">
        <title>Near-Complete Genome Sequence of the Cellulolytic Bacterium Bacteroides (Pseudobacteroides) cellulosolvens ATCC 35603.</title>
        <authorList>
            <person name="Dassa B."/>
            <person name="Utturkar S.M."/>
            <person name="Klingeman D.M."/>
            <person name="Hurt R.A."/>
            <person name="Keller M."/>
            <person name="Xu J."/>
            <person name="Reddy Y.H.K."/>
            <person name="Borovok I."/>
            <person name="Grinberg I.R."/>
            <person name="Lamed R."/>
            <person name="Zhivin O."/>
            <person name="Bayer E.A."/>
            <person name="Brown S.D."/>
        </authorList>
    </citation>
    <scope>NUCLEOTIDE SEQUENCE [LARGE SCALE GENOMIC DNA]</scope>
    <source>
        <strain evidence="12">DSM 2933</strain>
    </source>
</reference>
<dbReference type="GO" id="GO:0071972">
    <property type="term" value="F:peptidoglycan L,D-transpeptidase activity"/>
    <property type="evidence" value="ECO:0007669"/>
    <property type="project" value="TreeGrafter"/>
</dbReference>
<evidence type="ECO:0000256" key="7">
    <source>
        <dbReference type="ARBA" id="ARBA00022984"/>
    </source>
</evidence>
<evidence type="ECO:0000313" key="12">
    <source>
        <dbReference type="Proteomes" id="UP000036923"/>
    </source>
</evidence>
<dbReference type="CDD" id="cd16913">
    <property type="entry name" value="YkuD_like"/>
    <property type="match status" value="1"/>
</dbReference>
<dbReference type="UniPathway" id="UPA00219"/>
<evidence type="ECO:0000256" key="9">
    <source>
        <dbReference type="PROSITE-ProRule" id="PRU01373"/>
    </source>
</evidence>
<dbReference type="GO" id="GO:0008360">
    <property type="term" value="P:regulation of cell shape"/>
    <property type="evidence" value="ECO:0007669"/>
    <property type="project" value="UniProtKB-UniRule"/>
</dbReference>
<dbReference type="Proteomes" id="UP000036923">
    <property type="component" value="Unassembled WGS sequence"/>
</dbReference>
<evidence type="ECO:0000256" key="6">
    <source>
        <dbReference type="ARBA" id="ARBA00022960"/>
    </source>
</evidence>
<dbReference type="InterPro" id="IPR038063">
    <property type="entry name" value="Transpep_catalytic_dom"/>
</dbReference>
<protein>
    <submittedName>
        <fullName evidence="11">ErfK/YbiS/YcfS/YnhG family protein</fullName>
    </submittedName>
</protein>
<accession>A0A0L6JWR1</accession>
<keyword evidence="3" id="KW-0328">Glycosyltransferase</keyword>
<evidence type="ECO:0000256" key="8">
    <source>
        <dbReference type="ARBA" id="ARBA00023316"/>
    </source>
</evidence>
<feature type="active site" description="Nucleophile" evidence="9">
    <location>
        <position position="257"/>
    </location>
</feature>
<comment type="similarity">
    <text evidence="2">Belongs to the YkuD family.</text>
</comment>
<dbReference type="STRING" id="398512.Bccel_5322"/>
<evidence type="ECO:0000256" key="4">
    <source>
        <dbReference type="ARBA" id="ARBA00022679"/>
    </source>
</evidence>
<dbReference type="Pfam" id="PF03734">
    <property type="entry name" value="YkuD"/>
    <property type="match status" value="1"/>
</dbReference>
<dbReference type="PANTHER" id="PTHR30582">
    <property type="entry name" value="L,D-TRANSPEPTIDASE"/>
    <property type="match status" value="1"/>
</dbReference>
<dbReference type="GO" id="GO:0071555">
    <property type="term" value="P:cell wall organization"/>
    <property type="evidence" value="ECO:0007669"/>
    <property type="project" value="UniProtKB-UniRule"/>
</dbReference>
<feature type="active site" description="Proton donor/acceptor" evidence="9">
    <location>
        <position position="241"/>
    </location>
</feature>
<evidence type="ECO:0000259" key="10">
    <source>
        <dbReference type="PROSITE" id="PS52029"/>
    </source>
</evidence>
<keyword evidence="7 9" id="KW-0573">Peptidoglycan synthesis</keyword>
<dbReference type="SUPFAM" id="SSF141523">
    <property type="entry name" value="L,D-transpeptidase catalytic domain-like"/>
    <property type="match status" value="1"/>
</dbReference>
<keyword evidence="12" id="KW-1185">Reference proteome</keyword>
<dbReference type="AlphaFoldDB" id="A0A0L6JWR1"/>
<evidence type="ECO:0000256" key="2">
    <source>
        <dbReference type="ARBA" id="ARBA00005992"/>
    </source>
</evidence>
<dbReference type="PANTHER" id="PTHR30582:SF24">
    <property type="entry name" value="L,D-TRANSPEPTIDASE ERFK_SRFK-RELATED"/>
    <property type="match status" value="1"/>
</dbReference>
<dbReference type="InterPro" id="IPR050979">
    <property type="entry name" value="LD-transpeptidase"/>
</dbReference>
<organism evidence="11 12">
    <name type="scientific">Pseudobacteroides cellulosolvens ATCC 35603 = DSM 2933</name>
    <dbReference type="NCBI Taxonomy" id="398512"/>
    <lineage>
        <taxon>Bacteria</taxon>
        <taxon>Bacillati</taxon>
        <taxon>Bacillota</taxon>
        <taxon>Clostridia</taxon>
        <taxon>Eubacteriales</taxon>
        <taxon>Oscillospiraceae</taxon>
        <taxon>Pseudobacteroides</taxon>
    </lineage>
</organism>
<evidence type="ECO:0000256" key="1">
    <source>
        <dbReference type="ARBA" id="ARBA00004752"/>
    </source>
</evidence>
<keyword evidence="4" id="KW-0808">Transferase</keyword>
<dbReference type="Gene3D" id="2.40.440.10">
    <property type="entry name" value="L,D-transpeptidase catalytic domain-like"/>
    <property type="match status" value="1"/>
</dbReference>
<keyword evidence="5" id="KW-0378">Hydrolase</keyword>
<keyword evidence="8 9" id="KW-0961">Cell wall biogenesis/degradation</keyword>
<dbReference type="PROSITE" id="PS52029">
    <property type="entry name" value="LD_TPASE"/>
    <property type="match status" value="1"/>
</dbReference>
<sequence length="297" mass="32712" precursor="true">MHMKFKTLKVKSTKLLLYPLLISFTAVSLTGYTFGNGSTTKSPKEPISYVNTYGKNMNKGYVLDLIKKVPIVDSRIRKLVNANSLAALKKLGYYQERFKDKNLNIRSALIHLQSENNIKPDGKWDKRIAEIVLKKLAGLNTTPPDKVLDIPSVGLWITINKSKNILTLYEGGKPVKKYPVAIGNPSTLTPSGKFTIVNKVVNPAWGGGGYAKPIKGGSPSNPLGYRWMGLSIKGGSSYGIHGTTDPYSIGTYASHGCIRMFNFDVESLFPKIPTSIKVFIGNEEELEIWGITQGEVK</sequence>
<evidence type="ECO:0000256" key="3">
    <source>
        <dbReference type="ARBA" id="ARBA00022676"/>
    </source>
</evidence>
<feature type="domain" description="L,D-TPase catalytic" evidence="10">
    <location>
        <begin position="155"/>
        <end position="281"/>
    </location>
</feature>
<keyword evidence="6 9" id="KW-0133">Cell shape</keyword>
<comment type="caution">
    <text evidence="11">The sequence shown here is derived from an EMBL/GenBank/DDBJ whole genome shotgun (WGS) entry which is preliminary data.</text>
</comment>
<dbReference type="eggNOG" id="COG1376">
    <property type="taxonomic scope" value="Bacteria"/>
</dbReference>
<name>A0A0L6JWR1_9FIRM</name>
<dbReference type="InterPro" id="IPR005490">
    <property type="entry name" value="LD_TPept_cat_dom"/>
</dbReference>